<proteinExistence type="predicted"/>
<dbReference type="Proteomes" id="UP001064048">
    <property type="component" value="Chromosome 25"/>
</dbReference>
<sequence>MASVALQGQLTCMQRQPLPRPSVPSRPTRPGYGSGRGTSRTEGAKNPWENGYGCQHVYLATYNVRTLLTEERYQELESEVLNKIKWDIMGLSETRRRGENLLKLTSGHLLYCKGYEDKSQGGVGLLINTSMAKKMRNIGAVSPRVIYATFDLNKRYSLKVIQVYAPTSSHSDDEVSEFYDDISTALRENPTFYTTVIGDFNAKLGKPEKMKSLWADSDWERGIQEGMTWQVISANKNYLP</sequence>
<organism evidence="1 2">
    <name type="scientific">Choristoneura fumiferana</name>
    <name type="common">Spruce budworm moth</name>
    <name type="synonym">Archips fumiferana</name>
    <dbReference type="NCBI Taxonomy" id="7141"/>
    <lineage>
        <taxon>Eukaryota</taxon>
        <taxon>Metazoa</taxon>
        <taxon>Ecdysozoa</taxon>
        <taxon>Arthropoda</taxon>
        <taxon>Hexapoda</taxon>
        <taxon>Insecta</taxon>
        <taxon>Pterygota</taxon>
        <taxon>Neoptera</taxon>
        <taxon>Endopterygota</taxon>
        <taxon>Lepidoptera</taxon>
        <taxon>Glossata</taxon>
        <taxon>Ditrysia</taxon>
        <taxon>Tortricoidea</taxon>
        <taxon>Tortricidae</taxon>
        <taxon>Tortricinae</taxon>
        <taxon>Choristoneura</taxon>
    </lineage>
</organism>
<evidence type="ECO:0000313" key="1">
    <source>
        <dbReference type="EMBL" id="KAI8422946.1"/>
    </source>
</evidence>
<gene>
    <name evidence="1" type="ORF">MSG28_014049</name>
</gene>
<comment type="caution">
    <text evidence="1">The sequence shown here is derived from an EMBL/GenBank/DDBJ whole genome shotgun (WGS) entry which is preliminary data.</text>
</comment>
<accession>A0ACC0JFL9</accession>
<dbReference type="EMBL" id="CM046125">
    <property type="protein sequence ID" value="KAI8422946.1"/>
    <property type="molecule type" value="Genomic_DNA"/>
</dbReference>
<reference evidence="1 2" key="1">
    <citation type="journal article" date="2022" name="Genome Biol. Evol.">
        <title>The Spruce Budworm Genome: Reconstructing the Evolutionary History of Antifreeze Proteins.</title>
        <authorList>
            <person name="Beliveau C."/>
            <person name="Gagne P."/>
            <person name="Picq S."/>
            <person name="Vernygora O."/>
            <person name="Keeling C.I."/>
            <person name="Pinkney K."/>
            <person name="Doucet D."/>
            <person name="Wen F."/>
            <person name="Johnston J.S."/>
            <person name="Maaroufi H."/>
            <person name="Boyle B."/>
            <person name="Laroche J."/>
            <person name="Dewar K."/>
            <person name="Juretic N."/>
            <person name="Blackburn G."/>
            <person name="Nisole A."/>
            <person name="Brunet B."/>
            <person name="Brandao M."/>
            <person name="Lumley L."/>
            <person name="Duan J."/>
            <person name="Quan G."/>
            <person name="Lucarotti C.J."/>
            <person name="Roe A.D."/>
            <person name="Sperling F.A.H."/>
            <person name="Levesque R.C."/>
            <person name="Cusson M."/>
        </authorList>
    </citation>
    <scope>NUCLEOTIDE SEQUENCE [LARGE SCALE GENOMIC DNA]</scope>
    <source>
        <strain evidence="1">Glfc:IPQL:Cfum</strain>
    </source>
</reference>
<keyword evidence="2" id="KW-1185">Reference proteome</keyword>
<evidence type="ECO:0000313" key="2">
    <source>
        <dbReference type="Proteomes" id="UP001064048"/>
    </source>
</evidence>
<name>A0ACC0JFL9_CHOFU</name>
<protein>
    <submittedName>
        <fullName evidence="1">Uncharacterized protein</fullName>
    </submittedName>
</protein>